<protein>
    <recommendedName>
        <fullName evidence="2">Phosphoribosyltransferase domain-containing protein</fullName>
    </recommendedName>
</protein>
<dbReference type="InterPro" id="IPR000836">
    <property type="entry name" value="PRTase_dom"/>
</dbReference>
<dbReference type="PROSITE" id="PS50088">
    <property type="entry name" value="ANK_REPEAT"/>
    <property type="match status" value="1"/>
</dbReference>
<reference evidence="3" key="1">
    <citation type="submission" date="2019-03" db="EMBL/GenBank/DDBJ databases">
        <title>Long read genome sequence of the mycoparasitic Pythium oligandrum ATCC 38472 isolated from sugarbeet rhizosphere.</title>
        <authorList>
            <person name="Gaulin E."/>
        </authorList>
    </citation>
    <scope>NUCLEOTIDE SEQUENCE</scope>
    <source>
        <strain evidence="3">ATCC 38472_TT</strain>
    </source>
</reference>
<comment type="caution">
    <text evidence="3">The sequence shown here is derived from an EMBL/GenBank/DDBJ whole genome shotgun (WGS) entry which is preliminary data.</text>
</comment>
<keyword evidence="1" id="KW-0040">ANK repeat</keyword>
<proteinExistence type="predicted"/>
<dbReference type="SUPFAM" id="SSF48403">
    <property type="entry name" value="Ankyrin repeat"/>
    <property type="match status" value="1"/>
</dbReference>
<dbReference type="Pfam" id="PF00023">
    <property type="entry name" value="Ank"/>
    <property type="match status" value="1"/>
</dbReference>
<evidence type="ECO:0000313" key="3">
    <source>
        <dbReference type="EMBL" id="TMW58133.1"/>
    </source>
</evidence>
<dbReference type="EMBL" id="SPLM01000112">
    <property type="protein sequence ID" value="TMW58133.1"/>
    <property type="molecule type" value="Genomic_DNA"/>
</dbReference>
<organism evidence="3 4">
    <name type="scientific">Pythium oligandrum</name>
    <name type="common">Mycoparasitic fungus</name>
    <dbReference type="NCBI Taxonomy" id="41045"/>
    <lineage>
        <taxon>Eukaryota</taxon>
        <taxon>Sar</taxon>
        <taxon>Stramenopiles</taxon>
        <taxon>Oomycota</taxon>
        <taxon>Peronosporomycetes</taxon>
        <taxon>Pythiales</taxon>
        <taxon>Pythiaceae</taxon>
        <taxon>Pythium</taxon>
    </lineage>
</organism>
<dbReference type="AlphaFoldDB" id="A0A8K1C8G8"/>
<dbReference type="PROSITE" id="PS50297">
    <property type="entry name" value="ANK_REP_REGION"/>
    <property type="match status" value="1"/>
</dbReference>
<sequence length="366" mass="40133">MVSRNADIHRRVVHEVKTRSISLLMTTLHDRCVSTDVFRGHANRLLRSLLEEALAFVPFRSVDVGLTGDATKPGVTTEFAPYAVSMENYGTPMLDQFRVMEPDRPSGVLEVRPAAGGPIAASVPLFNSLLPVTLEQLNVFLLAPLAISSQEVFLALETLLAEQADESKVLIVCVTVSTEVIAIVCHQFPRVRILTAEIDTTSNTNNTNSPNSSAWSIIILIIFATMTINGHEPSLQMSLEELVDALQEEDVEALRAILQQAPELVDESDEDGLFPVHLAAMYGHCNAIALLLSNGASVSASNLSRWTPRIVLRLRCDHVVAVKRSGCECSWSDNQHALMYSLLNISTEINNITTFCAMELITRGIK</sequence>
<dbReference type="OrthoDB" id="10257085at2759"/>
<gene>
    <name evidence="3" type="ORF">Poli38472_011721</name>
</gene>
<evidence type="ECO:0000256" key="1">
    <source>
        <dbReference type="PROSITE-ProRule" id="PRU00023"/>
    </source>
</evidence>
<dbReference type="Gene3D" id="1.25.40.20">
    <property type="entry name" value="Ankyrin repeat-containing domain"/>
    <property type="match status" value="1"/>
</dbReference>
<feature type="domain" description="Phosphoribosyltransferase" evidence="2">
    <location>
        <begin position="17"/>
        <end position="210"/>
    </location>
</feature>
<dbReference type="Gene3D" id="3.40.50.2020">
    <property type="match status" value="1"/>
</dbReference>
<dbReference type="Proteomes" id="UP000794436">
    <property type="component" value="Unassembled WGS sequence"/>
</dbReference>
<keyword evidence="4" id="KW-1185">Reference proteome</keyword>
<name>A0A8K1C8G8_PYTOL</name>
<evidence type="ECO:0000259" key="2">
    <source>
        <dbReference type="Pfam" id="PF14681"/>
    </source>
</evidence>
<evidence type="ECO:0000313" key="4">
    <source>
        <dbReference type="Proteomes" id="UP000794436"/>
    </source>
</evidence>
<dbReference type="Pfam" id="PF14681">
    <property type="entry name" value="UPRTase"/>
    <property type="match status" value="1"/>
</dbReference>
<feature type="repeat" description="ANK" evidence="1">
    <location>
        <begin position="271"/>
        <end position="303"/>
    </location>
</feature>
<dbReference type="InterPro" id="IPR002110">
    <property type="entry name" value="Ankyrin_rpt"/>
</dbReference>
<dbReference type="InterPro" id="IPR036770">
    <property type="entry name" value="Ankyrin_rpt-contain_sf"/>
</dbReference>
<dbReference type="SUPFAM" id="SSF53271">
    <property type="entry name" value="PRTase-like"/>
    <property type="match status" value="1"/>
</dbReference>
<dbReference type="InterPro" id="IPR029057">
    <property type="entry name" value="PRTase-like"/>
</dbReference>
<accession>A0A8K1C8G8</accession>